<evidence type="ECO:0000256" key="2">
    <source>
        <dbReference type="ARBA" id="ARBA00023287"/>
    </source>
</evidence>
<evidence type="ECO:0000313" key="5">
    <source>
        <dbReference type="Proteomes" id="UP000031972"/>
    </source>
</evidence>
<dbReference type="AlphaFoldDB" id="A0A0C2VQC6"/>
<dbReference type="GO" id="GO:0030420">
    <property type="term" value="P:establishment of competence for transformation"/>
    <property type="evidence" value="ECO:0007669"/>
    <property type="project" value="UniProtKB-KW"/>
</dbReference>
<comment type="subcellular location">
    <subcellularLocation>
        <location evidence="1">Cell surface</location>
    </subcellularLocation>
</comment>
<dbReference type="Proteomes" id="UP000031972">
    <property type="component" value="Unassembled WGS sequence"/>
</dbReference>
<keyword evidence="5" id="KW-1185">Reference proteome</keyword>
<organism evidence="4 5">
    <name type="scientific">Jeotgalibacillus campisalis</name>
    <dbReference type="NCBI Taxonomy" id="220754"/>
    <lineage>
        <taxon>Bacteria</taxon>
        <taxon>Bacillati</taxon>
        <taxon>Bacillota</taxon>
        <taxon>Bacilli</taxon>
        <taxon>Bacillales</taxon>
        <taxon>Caryophanaceae</taxon>
        <taxon>Jeotgalibacillus</taxon>
    </lineage>
</organism>
<evidence type="ECO:0000313" key="4">
    <source>
        <dbReference type="EMBL" id="KIL46218.1"/>
    </source>
</evidence>
<dbReference type="Pfam" id="PF07963">
    <property type="entry name" value="N_methyl"/>
    <property type="match status" value="1"/>
</dbReference>
<evidence type="ECO:0000256" key="3">
    <source>
        <dbReference type="SAM" id="Phobius"/>
    </source>
</evidence>
<dbReference type="InterPro" id="IPR012902">
    <property type="entry name" value="N_methyl_site"/>
</dbReference>
<comment type="caution">
    <text evidence="4">The sequence shown here is derived from an EMBL/GenBank/DDBJ whole genome shotgun (WGS) entry which is preliminary data.</text>
</comment>
<accession>A0A0C2VQC6</accession>
<dbReference type="GO" id="GO:0009986">
    <property type="term" value="C:cell surface"/>
    <property type="evidence" value="ECO:0007669"/>
    <property type="project" value="UniProtKB-SubCell"/>
</dbReference>
<dbReference type="OrthoDB" id="2594125at2"/>
<dbReference type="PROSITE" id="PS00409">
    <property type="entry name" value="PROKAR_NTER_METHYL"/>
    <property type="match status" value="1"/>
</dbReference>
<sequence>MNKLNNKGMTLVELLTGLAVSSIFIVSIYGVFISGYSLYEKTSSLGSARDEVDYIATMILNEMAEQKPDFVEPYSNGNQHGVKLVRLSDKVVESYLIRQPDTSDDTYIYFEENRIWIDTVTNEEKETSGSAIIVGDQPELVLEGETIQILTGPNQSFLQLRCTKAICNQREANGIIELELSILPQNERVAARMDPVTLLSSFGF</sequence>
<dbReference type="NCBIfam" id="TIGR02532">
    <property type="entry name" value="IV_pilin_GFxxxE"/>
    <property type="match status" value="1"/>
</dbReference>
<keyword evidence="3" id="KW-0812">Transmembrane</keyword>
<proteinExistence type="predicted"/>
<evidence type="ECO:0000256" key="1">
    <source>
        <dbReference type="ARBA" id="ARBA00004241"/>
    </source>
</evidence>
<keyword evidence="3" id="KW-0472">Membrane</keyword>
<dbReference type="PATRIC" id="fig|220754.4.peg.2906"/>
<feature type="transmembrane region" description="Helical" evidence="3">
    <location>
        <begin position="12"/>
        <end position="39"/>
    </location>
</feature>
<protein>
    <recommendedName>
        <fullName evidence="6">Prepilin-type N-terminal cleavage/methylation domain-containing protein</fullName>
    </recommendedName>
</protein>
<dbReference type="RefSeq" id="WP_052477125.1">
    <property type="nucleotide sequence ID" value="NZ_JXRR01000017.1"/>
</dbReference>
<evidence type="ECO:0008006" key="6">
    <source>
        <dbReference type="Google" id="ProtNLM"/>
    </source>
</evidence>
<dbReference type="EMBL" id="JXRR01000017">
    <property type="protein sequence ID" value="KIL46218.1"/>
    <property type="molecule type" value="Genomic_DNA"/>
</dbReference>
<keyword evidence="2" id="KW-0178">Competence</keyword>
<gene>
    <name evidence="4" type="ORF">KR50_28930</name>
</gene>
<name>A0A0C2VQC6_9BACL</name>
<reference evidence="4 5" key="1">
    <citation type="submission" date="2015-01" db="EMBL/GenBank/DDBJ databases">
        <title>Jeotgalibacillus campisalis genome sequencing.</title>
        <authorList>
            <person name="Goh K.M."/>
            <person name="Chan K.-G."/>
            <person name="Yaakop A.S."/>
            <person name="Ee R."/>
            <person name="Gan H.M."/>
            <person name="Chan C.S."/>
        </authorList>
    </citation>
    <scope>NUCLEOTIDE SEQUENCE [LARGE SCALE GENOMIC DNA]</scope>
    <source>
        <strain evidence="4 5">SF-57</strain>
    </source>
</reference>
<keyword evidence="3" id="KW-1133">Transmembrane helix</keyword>